<organism evidence="3 4">
    <name type="scientific">Maudiozyma barnettii</name>
    <dbReference type="NCBI Taxonomy" id="61262"/>
    <lineage>
        <taxon>Eukaryota</taxon>
        <taxon>Fungi</taxon>
        <taxon>Dikarya</taxon>
        <taxon>Ascomycota</taxon>
        <taxon>Saccharomycotina</taxon>
        <taxon>Saccharomycetes</taxon>
        <taxon>Saccharomycetales</taxon>
        <taxon>Saccharomycetaceae</taxon>
        <taxon>Maudiozyma</taxon>
    </lineage>
</organism>
<evidence type="ECO:0000256" key="2">
    <source>
        <dbReference type="ARBA" id="ARBA00022801"/>
    </source>
</evidence>
<dbReference type="AlphaFoldDB" id="A0A8H2VET0"/>
<gene>
    <name evidence="3" type="ORF">KABA2_04S01254</name>
</gene>
<dbReference type="PANTHER" id="PTHR43213">
    <property type="entry name" value="BIFUNCTIONAL DTTP/UTP PYROPHOSPHATASE/METHYLTRANSFERASE PROTEIN-RELATED"/>
    <property type="match status" value="1"/>
</dbReference>
<dbReference type="InterPro" id="IPR029001">
    <property type="entry name" value="ITPase-like_fam"/>
</dbReference>
<keyword evidence="2" id="KW-0378">Hydrolase</keyword>
<reference evidence="3 4" key="1">
    <citation type="submission" date="2020-05" db="EMBL/GenBank/DDBJ databases">
        <authorList>
            <person name="Casaregola S."/>
            <person name="Devillers H."/>
            <person name="Grondin C."/>
        </authorList>
    </citation>
    <scope>NUCLEOTIDE SEQUENCE [LARGE SCALE GENOMIC DNA]</scope>
    <source>
        <strain evidence="3 4">CLIB 1767</strain>
    </source>
</reference>
<dbReference type="InterPro" id="IPR003697">
    <property type="entry name" value="Maf-like"/>
</dbReference>
<dbReference type="RefSeq" id="XP_041406061.1">
    <property type="nucleotide sequence ID" value="XM_041550127.1"/>
</dbReference>
<dbReference type="Proteomes" id="UP000644660">
    <property type="component" value="Unassembled WGS sequence"/>
</dbReference>
<sequence>MQCVDKICSEYKVVLASTSPRRYEIMHDNMGFKDLLVIPPTFEENLDKSQYADNPIQYVVDTSYGKAQCMLSELQDVKEKRLVVCADTVVLDWDNIIYEKPGNKERQLANLKRFCYGSQKPLRVVTAVTIIKWDPNAIDDGNKSMKHQIHQFHETSEVYFDSTVPEQVIQDYVYSEDGLQVAGGFKVQGYSGILIDRIEGDYFNIVGLPLNRTFKELLSYV</sequence>
<evidence type="ECO:0000256" key="1">
    <source>
        <dbReference type="ARBA" id="ARBA00001968"/>
    </source>
</evidence>
<evidence type="ECO:0008006" key="5">
    <source>
        <dbReference type="Google" id="ProtNLM"/>
    </source>
</evidence>
<dbReference type="Gene3D" id="3.90.950.10">
    <property type="match status" value="1"/>
</dbReference>
<dbReference type="OrthoDB" id="10267058at2759"/>
<dbReference type="Pfam" id="PF02545">
    <property type="entry name" value="Maf"/>
    <property type="match status" value="1"/>
</dbReference>
<comment type="caution">
    <text evidence="3">The sequence shown here is derived from an EMBL/GenBank/DDBJ whole genome shotgun (WGS) entry which is preliminary data.</text>
</comment>
<dbReference type="EMBL" id="CAEFZW010000004">
    <property type="protein sequence ID" value="CAB4254217.1"/>
    <property type="molecule type" value="Genomic_DNA"/>
</dbReference>
<dbReference type="CDD" id="cd00555">
    <property type="entry name" value="Maf"/>
    <property type="match status" value="1"/>
</dbReference>
<evidence type="ECO:0000313" key="4">
    <source>
        <dbReference type="Proteomes" id="UP000644660"/>
    </source>
</evidence>
<dbReference type="GeneID" id="64857204"/>
<dbReference type="PANTHER" id="PTHR43213:SF5">
    <property type="entry name" value="BIFUNCTIONAL DTTP_UTP PYROPHOSPHATASE_METHYLTRANSFERASE PROTEIN-RELATED"/>
    <property type="match status" value="1"/>
</dbReference>
<dbReference type="GO" id="GO:0047429">
    <property type="term" value="F:nucleoside triphosphate diphosphatase activity"/>
    <property type="evidence" value="ECO:0007669"/>
    <property type="project" value="InterPro"/>
</dbReference>
<accession>A0A8H2VET0</accession>
<dbReference type="PIRSF" id="PIRSF006305">
    <property type="entry name" value="Maf"/>
    <property type="match status" value="1"/>
</dbReference>
<dbReference type="NCBIfam" id="TIGR00172">
    <property type="entry name" value="maf"/>
    <property type="match status" value="1"/>
</dbReference>
<dbReference type="SUPFAM" id="SSF52972">
    <property type="entry name" value="ITPase-like"/>
    <property type="match status" value="1"/>
</dbReference>
<protein>
    <recommendedName>
        <fullName evidence="5">Maf-like protein</fullName>
    </recommendedName>
</protein>
<keyword evidence="4" id="KW-1185">Reference proteome</keyword>
<dbReference type="HAMAP" id="MF_00528">
    <property type="entry name" value="Maf"/>
    <property type="match status" value="1"/>
</dbReference>
<evidence type="ECO:0000313" key="3">
    <source>
        <dbReference type="EMBL" id="CAB4254217.1"/>
    </source>
</evidence>
<name>A0A8H2VET0_9SACH</name>
<proteinExistence type="inferred from homology"/>
<comment type="cofactor">
    <cofactor evidence="1">
        <name>a divalent metal cation</name>
        <dbReference type="ChEBI" id="CHEBI:60240"/>
    </cofactor>
</comment>